<comment type="caution">
    <text evidence="1">The sequence shown here is derived from an EMBL/GenBank/DDBJ whole genome shotgun (WGS) entry which is preliminary data.</text>
</comment>
<gene>
    <name evidence="1" type="ORF">PSTT_00622</name>
</gene>
<dbReference type="AlphaFoldDB" id="A0A2S4W608"/>
<keyword evidence="2" id="KW-1185">Reference proteome</keyword>
<accession>A0A2S4W608</accession>
<evidence type="ECO:0000313" key="2">
    <source>
        <dbReference type="Proteomes" id="UP000239156"/>
    </source>
</evidence>
<evidence type="ECO:0000313" key="1">
    <source>
        <dbReference type="EMBL" id="POW17210.1"/>
    </source>
</evidence>
<reference evidence="1" key="1">
    <citation type="submission" date="2017-12" db="EMBL/GenBank/DDBJ databases">
        <title>Gene loss provides genomic basis for host adaptation in cereal stripe rust fungi.</title>
        <authorList>
            <person name="Xia C."/>
        </authorList>
    </citation>
    <scope>NUCLEOTIDE SEQUENCE [LARGE SCALE GENOMIC DNA]</scope>
    <source>
        <strain evidence="1">93-210</strain>
    </source>
</reference>
<dbReference type="EMBL" id="PKSL01000003">
    <property type="protein sequence ID" value="POW17210.1"/>
    <property type="molecule type" value="Genomic_DNA"/>
</dbReference>
<dbReference type="VEuPathDB" id="FungiDB:PSHT_15599"/>
<proteinExistence type="predicted"/>
<protein>
    <submittedName>
        <fullName evidence="1">Uncharacterized protein</fullName>
    </submittedName>
</protein>
<organism evidence="1 2">
    <name type="scientific">Puccinia striiformis</name>
    <dbReference type="NCBI Taxonomy" id="27350"/>
    <lineage>
        <taxon>Eukaryota</taxon>
        <taxon>Fungi</taxon>
        <taxon>Dikarya</taxon>
        <taxon>Basidiomycota</taxon>
        <taxon>Pucciniomycotina</taxon>
        <taxon>Pucciniomycetes</taxon>
        <taxon>Pucciniales</taxon>
        <taxon>Pucciniaceae</taxon>
        <taxon>Puccinia</taxon>
    </lineage>
</organism>
<name>A0A2S4W608_9BASI</name>
<sequence>MLQVFQDPGLRPGPPDQIEQLTDALPFAISEFEAPTKRGSNEVNPTTKRSRFYDYKQIIPRTHLGKLPTSREPELWHGSFDLNAALNKDEPNQEMFDLNVPLGLDGEPAIQFPGDLPLANSSSAAPRLATSHSRESGLIVCHFLQWAGGTSGKPNFSVNVNTGAVEQSNQESQGSSQVESQNLINYQLGSIDPELMRIGLGPPNTPLTSHRFPKSGLHESTTKFFMRLLDAQIAKKCPNSGQLQPTQGRCFENLPLASYDWTPANSDSIIRVSRVLYPNTQAVKSPSGLGNALKPLVRWIIYTHLTLLARMKITGAEEQQNRCQAMFTWLLSEIFEPIGSPPLLGILPKGDTIYNPKSFRPVQLELLDFLSLETVNYEAYTTSVTAVGIWYKIFYKDSWSSHFQSDDHFRRVMESDIRQTTYAKEPLPDWNSAVPEVSSASSIDNFQLDALSEILKHELPARLKILLESPRNNMRHLGNGKVPLAENTMVKIEHIFERFPKRGNRRRKITCQGLPITMNLARHPTQTDSIRLTRRSTLDVLNKEDVLSRLEIIFEWTYNLHEKLQRSLSARHPGHTAIPHHKFLAWFYKTAFLGSSCSLPILGIGHFQDRMNIPNNDNMFDFKNQFGQIQIYLIERLYKGISVTEFFEFSTSLLGYWYFTQHPGFSKNFFDGKERNYFAAVVRLFENSFESLDAYRKVP</sequence>
<dbReference type="VEuPathDB" id="FungiDB:PSTT_00622"/>
<dbReference type="Proteomes" id="UP000239156">
    <property type="component" value="Unassembled WGS sequence"/>
</dbReference>